<dbReference type="Pfam" id="PF00106">
    <property type="entry name" value="adh_short"/>
    <property type="match status" value="1"/>
</dbReference>
<comment type="caution">
    <text evidence="5">The sequence shown here is derived from an EMBL/GenBank/DDBJ whole genome shotgun (WGS) entry which is preliminary data.</text>
</comment>
<evidence type="ECO:0000313" key="5">
    <source>
        <dbReference type="EMBL" id="TGY93324.1"/>
    </source>
</evidence>
<dbReference type="CDD" id="cd05233">
    <property type="entry name" value="SDR_c"/>
    <property type="match status" value="1"/>
</dbReference>
<evidence type="ECO:0000256" key="3">
    <source>
        <dbReference type="RuleBase" id="RU000363"/>
    </source>
</evidence>
<dbReference type="PIRSF" id="PIRSF000126">
    <property type="entry name" value="11-beta-HSD1"/>
    <property type="match status" value="1"/>
</dbReference>
<dbReference type="OrthoDB" id="9808814at2"/>
<evidence type="ECO:0000256" key="2">
    <source>
        <dbReference type="ARBA" id="ARBA00023002"/>
    </source>
</evidence>
<name>A0A4S2HBL5_9PROT</name>
<sequence length="281" mass="30104">MSRRLCLVTGASSGIGAALAREFANHGWDLALVARREDRLGELAEELKAKYGVDSLIIADDLSEPGAPERIVKAVADAGRQIDGLVNNAGAGQPGMFTETDWTDQDRFLQLMVTSYLHLVHLIAPGMKARRFGRIINVSSVSALLPSAKAHTRFSGTLYPGAKSLLIKLSEALALELEDDNVHVTALCPGYTWSEFHDVNGARQTVSNLPKFWMLTAEDVATAGYDAVSRGVVTRVPGAWYKFLVAVAKVLPDPVGRALMRMQEKRMAAQAGAAAGTSSAG</sequence>
<dbReference type="SUPFAM" id="SSF51735">
    <property type="entry name" value="NAD(P)-binding Rossmann-fold domains"/>
    <property type="match status" value="1"/>
</dbReference>
<dbReference type="GO" id="GO:0016491">
    <property type="term" value="F:oxidoreductase activity"/>
    <property type="evidence" value="ECO:0007669"/>
    <property type="project" value="UniProtKB-KW"/>
</dbReference>
<dbReference type="PANTHER" id="PTHR44196">
    <property type="entry name" value="DEHYDROGENASE/REDUCTASE SDR FAMILY MEMBER 7B"/>
    <property type="match status" value="1"/>
</dbReference>
<dbReference type="InterPro" id="IPR036291">
    <property type="entry name" value="NAD(P)-bd_dom_sf"/>
</dbReference>
<comment type="similarity">
    <text evidence="1 3">Belongs to the short-chain dehydrogenases/reductases (SDR) family.</text>
</comment>
<dbReference type="Proteomes" id="UP000305451">
    <property type="component" value="Unassembled WGS sequence"/>
</dbReference>
<evidence type="ECO:0000259" key="4">
    <source>
        <dbReference type="SMART" id="SM00822"/>
    </source>
</evidence>
<dbReference type="InterPro" id="IPR057326">
    <property type="entry name" value="KR_dom"/>
</dbReference>
<dbReference type="InterPro" id="IPR002347">
    <property type="entry name" value="SDR_fam"/>
</dbReference>
<dbReference type="GO" id="GO:0016020">
    <property type="term" value="C:membrane"/>
    <property type="evidence" value="ECO:0007669"/>
    <property type="project" value="TreeGrafter"/>
</dbReference>
<keyword evidence="2" id="KW-0560">Oxidoreductase</keyword>
<dbReference type="EMBL" id="SRXV01000002">
    <property type="protein sequence ID" value="TGY93324.1"/>
    <property type="molecule type" value="Genomic_DNA"/>
</dbReference>
<evidence type="ECO:0000313" key="6">
    <source>
        <dbReference type="Proteomes" id="UP000305451"/>
    </source>
</evidence>
<dbReference type="PANTHER" id="PTHR44196:SF2">
    <property type="entry name" value="SHORT-CHAIN DEHYDROGENASE-RELATED"/>
    <property type="match status" value="1"/>
</dbReference>
<dbReference type="Gene3D" id="3.40.50.720">
    <property type="entry name" value="NAD(P)-binding Rossmann-like Domain"/>
    <property type="match status" value="1"/>
</dbReference>
<proteinExistence type="inferred from homology"/>
<keyword evidence="6" id="KW-1185">Reference proteome</keyword>
<dbReference type="AlphaFoldDB" id="A0A4S2HBL5"/>
<dbReference type="PRINTS" id="PR00081">
    <property type="entry name" value="GDHRDH"/>
</dbReference>
<organism evidence="5 6">
    <name type="scientific">Marinicauda pacifica</name>
    <dbReference type="NCBI Taxonomy" id="1133559"/>
    <lineage>
        <taxon>Bacteria</taxon>
        <taxon>Pseudomonadati</taxon>
        <taxon>Pseudomonadota</taxon>
        <taxon>Alphaproteobacteria</taxon>
        <taxon>Maricaulales</taxon>
        <taxon>Maricaulaceae</taxon>
        <taxon>Marinicauda</taxon>
    </lineage>
</organism>
<evidence type="ECO:0000256" key="1">
    <source>
        <dbReference type="ARBA" id="ARBA00006484"/>
    </source>
</evidence>
<reference evidence="5 6" key="1">
    <citation type="journal article" date="2013" name="Int. J. Syst. Evol. Microbiol.">
        <title>Marinicauda pacifica gen. nov., sp. nov., a prosthecate alphaproteobacterium of the family Hyphomonadaceae isolated from deep seawater.</title>
        <authorList>
            <person name="Zhang X.Y."/>
            <person name="Li G.W."/>
            <person name="Wang C.S."/>
            <person name="Zhang Y.J."/>
            <person name="Xu X.W."/>
            <person name="Li H."/>
            <person name="Liu A."/>
            <person name="Liu C."/>
            <person name="Xie B.B."/>
            <person name="Qin Q.L."/>
            <person name="Xu Z."/>
            <person name="Chen X.L."/>
            <person name="Zhou B.C."/>
            <person name="Zhang Y.Z."/>
        </authorList>
    </citation>
    <scope>NUCLEOTIDE SEQUENCE [LARGE SCALE GENOMIC DNA]</scope>
    <source>
        <strain evidence="5 6">P-1 km-3</strain>
    </source>
</reference>
<gene>
    <name evidence="5" type="ORF">E5162_09780</name>
</gene>
<dbReference type="RefSeq" id="WP_135945046.1">
    <property type="nucleotide sequence ID" value="NZ_BMEI01000002.1"/>
</dbReference>
<accession>A0A4S2HBL5</accession>
<dbReference type="PRINTS" id="PR00080">
    <property type="entry name" value="SDRFAMILY"/>
</dbReference>
<protein>
    <submittedName>
        <fullName evidence="5">SDR family oxidoreductase</fullName>
    </submittedName>
</protein>
<dbReference type="SMART" id="SM00822">
    <property type="entry name" value="PKS_KR"/>
    <property type="match status" value="1"/>
</dbReference>
<feature type="domain" description="Ketoreductase" evidence="4">
    <location>
        <begin position="4"/>
        <end position="170"/>
    </location>
</feature>